<dbReference type="AlphaFoldDB" id="A0A953NC42"/>
<dbReference type="PANTHER" id="PTHR33545">
    <property type="entry name" value="UPF0750 MEMBRANE PROTEIN YITT-RELATED"/>
    <property type="match status" value="1"/>
</dbReference>
<gene>
    <name evidence="9" type="ORF">LAD73_00110</name>
</gene>
<evidence type="ECO:0000256" key="3">
    <source>
        <dbReference type="ARBA" id="ARBA00022692"/>
    </source>
</evidence>
<dbReference type="Pfam" id="PF02588">
    <property type="entry name" value="YitT_membrane"/>
    <property type="match status" value="1"/>
</dbReference>
<evidence type="ECO:0000256" key="5">
    <source>
        <dbReference type="ARBA" id="ARBA00023136"/>
    </source>
</evidence>
<dbReference type="GO" id="GO:0005886">
    <property type="term" value="C:plasma membrane"/>
    <property type="evidence" value="ECO:0007669"/>
    <property type="project" value="UniProtKB-SubCell"/>
</dbReference>
<evidence type="ECO:0000256" key="7">
    <source>
        <dbReference type="SAM" id="Phobius"/>
    </source>
</evidence>
<evidence type="ECO:0000256" key="6">
    <source>
        <dbReference type="SAM" id="Coils"/>
    </source>
</evidence>
<feature type="coiled-coil region" evidence="6">
    <location>
        <begin position="15"/>
        <end position="42"/>
    </location>
</feature>
<accession>A0A953NC42</accession>
<dbReference type="EMBL" id="JAIQBY010000001">
    <property type="protein sequence ID" value="MBZ4195132.1"/>
    <property type="molecule type" value="Genomic_DNA"/>
</dbReference>
<dbReference type="InterPro" id="IPR015867">
    <property type="entry name" value="N-reg_PII/ATP_PRibTrfase_C"/>
</dbReference>
<protein>
    <submittedName>
        <fullName evidence="9">YitT family protein</fullName>
    </submittedName>
</protein>
<dbReference type="PANTHER" id="PTHR33545:SF5">
    <property type="entry name" value="UPF0750 MEMBRANE PROTEIN YITT"/>
    <property type="match status" value="1"/>
</dbReference>
<keyword evidence="5 7" id="KW-0472">Membrane</keyword>
<evidence type="ECO:0000259" key="8">
    <source>
        <dbReference type="Pfam" id="PF10035"/>
    </source>
</evidence>
<keyword evidence="4 7" id="KW-1133">Transmembrane helix</keyword>
<dbReference type="Gene3D" id="3.30.70.120">
    <property type="match status" value="1"/>
</dbReference>
<organism evidence="9 10">
    <name type="scientific">Mycoplasma tauri</name>
    <dbReference type="NCBI Taxonomy" id="547987"/>
    <lineage>
        <taxon>Bacteria</taxon>
        <taxon>Bacillati</taxon>
        <taxon>Mycoplasmatota</taxon>
        <taxon>Mollicutes</taxon>
        <taxon>Mycoplasmataceae</taxon>
        <taxon>Mycoplasma</taxon>
    </lineage>
</organism>
<comment type="caution">
    <text evidence="9">The sequence shown here is derived from an EMBL/GenBank/DDBJ whole genome shotgun (WGS) entry which is preliminary data.</text>
</comment>
<keyword evidence="6" id="KW-0175">Coiled coil</keyword>
<keyword evidence="10" id="KW-1185">Reference proteome</keyword>
<proteinExistence type="predicted"/>
<comment type="subcellular location">
    <subcellularLocation>
        <location evidence="1">Cell membrane</location>
        <topology evidence="1">Multi-pass membrane protein</topology>
    </subcellularLocation>
</comment>
<reference evidence="9 10" key="1">
    <citation type="submission" date="2021-09" db="EMBL/GenBank/DDBJ databases">
        <title>WGS of Mycoplasma sp. Zaradi2 strains.</title>
        <authorList>
            <person name="Spergser J."/>
        </authorList>
    </citation>
    <scope>NUCLEOTIDE SEQUENCE [LARGE SCALE GENOMIC DNA]</scope>
    <source>
        <strain evidence="9 10">1331</strain>
    </source>
</reference>
<feature type="transmembrane region" description="Helical" evidence="7">
    <location>
        <begin position="87"/>
        <end position="109"/>
    </location>
</feature>
<evidence type="ECO:0000256" key="2">
    <source>
        <dbReference type="ARBA" id="ARBA00022475"/>
    </source>
</evidence>
<dbReference type="InterPro" id="IPR051461">
    <property type="entry name" value="UPF0750_membrane"/>
</dbReference>
<dbReference type="Proteomes" id="UP000772186">
    <property type="component" value="Unassembled WGS sequence"/>
</dbReference>
<feature type="transmembrane region" description="Helical" evidence="7">
    <location>
        <begin position="165"/>
        <end position="184"/>
    </location>
</feature>
<feature type="transmembrane region" description="Helical" evidence="7">
    <location>
        <begin position="229"/>
        <end position="251"/>
    </location>
</feature>
<keyword evidence="2" id="KW-1003">Cell membrane</keyword>
<feature type="transmembrane region" description="Helical" evidence="7">
    <location>
        <begin position="353"/>
        <end position="370"/>
    </location>
</feature>
<evidence type="ECO:0000313" key="10">
    <source>
        <dbReference type="Proteomes" id="UP000772186"/>
    </source>
</evidence>
<feature type="transmembrane region" description="Helical" evidence="7">
    <location>
        <begin position="272"/>
        <end position="295"/>
    </location>
</feature>
<keyword evidence="3 7" id="KW-0812">Transmembrane</keyword>
<dbReference type="InterPro" id="IPR019264">
    <property type="entry name" value="DUF2179"/>
</dbReference>
<feature type="domain" description="DUF2179" evidence="8">
    <location>
        <begin position="399"/>
        <end position="453"/>
    </location>
</feature>
<dbReference type="Pfam" id="PF10035">
    <property type="entry name" value="DUF2179"/>
    <property type="match status" value="1"/>
</dbReference>
<evidence type="ECO:0000313" key="9">
    <source>
        <dbReference type="EMBL" id="MBZ4195132.1"/>
    </source>
</evidence>
<name>A0A953NC42_9MOLU</name>
<evidence type="ECO:0000256" key="1">
    <source>
        <dbReference type="ARBA" id="ARBA00004651"/>
    </source>
</evidence>
<dbReference type="RefSeq" id="WP_223644261.1">
    <property type="nucleotide sequence ID" value="NZ_JAIQBY010000001.1"/>
</dbReference>
<dbReference type="InterPro" id="IPR003740">
    <property type="entry name" value="YitT"/>
</dbReference>
<sequence length="462" mass="52638">MSNVSNNKLTKNFLETKLTKRKKELEQKHKENLQKLQDFDKNKDDIEYKTYFGSDNYKKLKMARYVYDNNSLHKNNKQVKKRQICLYFKRIILIFIAAMIFNFGVLAFLNRGDTIPSGLSGFPMLAILIAKSRGVQLDPYFALLYVGINIPLLLGFGFKVKRSFILLTVAFMSFQIISNIIYTIPEVKNFILQYTNIASGWYKNIVINFKNEDGSTTSIFLENSTGWPILINGVLGSICVGIPVAIAWKNGGSTGGTDIIAYYFSTKKQKNVAAVMLMVSLCSTSLFLLVFGIAAPHSEAIDLSLVRQDYLTINSEETKMTGKLVLDATNNITQQQFTERYISPRTVFGLREFSTILYIIINNVLLGILYPKYKKVTLEISCKNPEDILQYLKDIKYWHSYTIYTARSGYLDSDIKIISTTLLYLESKDLIDDIKLIDPKAWVAIKPVEEVKGSFNTSFVEN</sequence>
<feature type="transmembrane region" description="Helical" evidence="7">
    <location>
        <begin position="140"/>
        <end position="158"/>
    </location>
</feature>
<evidence type="ECO:0000256" key="4">
    <source>
        <dbReference type="ARBA" id="ARBA00022989"/>
    </source>
</evidence>